<dbReference type="Proteomes" id="UP000184536">
    <property type="component" value="Unassembled WGS sequence"/>
</dbReference>
<dbReference type="GO" id="GO:0006817">
    <property type="term" value="P:phosphate ion transport"/>
    <property type="evidence" value="ECO:0007669"/>
    <property type="project" value="UniProtKB-UniRule"/>
</dbReference>
<evidence type="ECO:0000256" key="1">
    <source>
        <dbReference type="ARBA" id="ARBA00002841"/>
    </source>
</evidence>
<name>A0A1M6D665_9FIRM</name>
<dbReference type="PANTHER" id="PTHR30570:SF1">
    <property type="entry name" value="PHOSPHATE-BINDING PROTEIN PSTS"/>
    <property type="match status" value="1"/>
</dbReference>
<comment type="subcellular location">
    <subcellularLocation>
        <location evidence="2 10">Cell membrane</location>
        <topology evidence="2 10">Lipid-anchor</topology>
    </subcellularLocation>
</comment>
<evidence type="ECO:0000256" key="9">
    <source>
        <dbReference type="ARBA" id="ARBA00023288"/>
    </source>
</evidence>
<gene>
    <name evidence="12" type="ORF">SAMN02745975_00394</name>
</gene>
<dbReference type="GO" id="GO:0042301">
    <property type="term" value="F:phosphate ion binding"/>
    <property type="evidence" value="ECO:0007669"/>
    <property type="project" value="UniProtKB-UniRule"/>
</dbReference>
<feature type="chain" id="PRO_5039755221" description="Phosphate-binding protein" evidence="10">
    <location>
        <begin position="20"/>
        <end position="287"/>
    </location>
</feature>
<dbReference type="InterPro" id="IPR050811">
    <property type="entry name" value="Phosphate_ABC_transporter"/>
</dbReference>
<comment type="function">
    <text evidence="1">Part of the ABC transporter complex PstSACB involved in phosphate import.</text>
</comment>
<keyword evidence="8 10" id="KW-0564">Palmitate</keyword>
<keyword evidence="9 10" id="KW-0449">Lipoprotein</keyword>
<comment type="similarity">
    <text evidence="3 10">Belongs to the PstS family.</text>
</comment>
<comment type="subunit">
    <text evidence="4 10">The complex is composed of two ATP-binding proteins (PstB), two transmembrane proteins (PstC and PstA) and a solute-binding protein (PstS).</text>
</comment>
<dbReference type="GO" id="GO:0005886">
    <property type="term" value="C:plasma membrane"/>
    <property type="evidence" value="ECO:0007669"/>
    <property type="project" value="UniProtKB-SubCell"/>
</dbReference>
<feature type="signal peptide" evidence="10">
    <location>
        <begin position="1"/>
        <end position="19"/>
    </location>
</feature>
<keyword evidence="6 10" id="KW-0592">Phosphate transport</keyword>
<evidence type="ECO:0000256" key="10">
    <source>
        <dbReference type="RuleBase" id="RU367119"/>
    </source>
</evidence>
<feature type="domain" description="PBP" evidence="11">
    <location>
        <begin position="34"/>
        <end position="273"/>
    </location>
</feature>
<dbReference type="CDD" id="cd13653">
    <property type="entry name" value="PBP2_phosphate_like_1"/>
    <property type="match status" value="1"/>
</dbReference>
<dbReference type="STRING" id="1121919.SAMN02745975_00394"/>
<evidence type="ECO:0000256" key="7">
    <source>
        <dbReference type="ARBA" id="ARBA00022729"/>
    </source>
</evidence>
<reference evidence="13" key="1">
    <citation type="submission" date="2016-11" db="EMBL/GenBank/DDBJ databases">
        <authorList>
            <person name="Varghese N."/>
            <person name="Submissions S."/>
        </authorList>
    </citation>
    <scope>NUCLEOTIDE SEQUENCE [LARGE SCALE GENOMIC DNA]</scope>
    <source>
        <strain evidence="13">DSM 17957</strain>
    </source>
</reference>
<keyword evidence="10" id="KW-1003">Cell membrane</keyword>
<dbReference type="RefSeq" id="WP_207650380.1">
    <property type="nucleotide sequence ID" value="NZ_FQZV01000005.1"/>
</dbReference>
<dbReference type="Gene3D" id="3.40.190.10">
    <property type="entry name" value="Periplasmic binding protein-like II"/>
    <property type="match status" value="2"/>
</dbReference>
<dbReference type="SUPFAM" id="SSF53850">
    <property type="entry name" value="Periplasmic binding protein-like II"/>
    <property type="match status" value="1"/>
</dbReference>
<keyword evidence="10" id="KW-0472">Membrane</keyword>
<evidence type="ECO:0000256" key="3">
    <source>
        <dbReference type="ARBA" id="ARBA00008725"/>
    </source>
</evidence>
<evidence type="ECO:0000256" key="6">
    <source>
        <dbReference type="ARBA" id="ARBA00022592"/>
    </source>
</evidence>
<evidence type="ECO:0000256" key="2">
    <source>
        <dbReference type="ARBA" id="ARBA00004193"/>
    </source>
</evidence>
<organism evidence="12 13">
    <name type="scientific">Geosporobacter subterraneus DSM 17957</name>
    <dbReference type="NCBI Taxonomy" id="1121919"/>
    <lineage>
        <taxon>Bacteria</taxon>
        <taxon>Bacillati</taxon>
        <taxon>Bacillota</taxon>
        <taxon>Clostridia</taxon>
        <taxon>Peptostreptococcales</taxon>
        <taxon>Thermotaleaceae</taxon>
        <taxon>Geosporobacter</taxon>
    </lineage>
</organism>
<evidence type="ECO:0000256" key="5">
    <source>
        <dbReference type="ARBA" id="ARBA00022448"/>
    </source>
</evidence>
<comment type="function">
    <text evidence="10">Involved in the system for phosphate transport across the cytoplasmic membrane.</text>
</comment>
<proteinExistence type="inferred from homology"/>
<dbReference type="AlphaFoldDB" id="A0A1M6D665"/>
<dbReference type="InterPro" id="IPR011862">
    <property type="entry name" value="Phos-bd"/>
</dbReference>
<dbReference type="InterPro" id="IPR024370">
    <property type="entry name" value="PBP_domain"/>
</dbReference>
<protein>
    <recommendedName>
        <fullName evidence="10">Phosphate-binding protein</fullName>
    </recommendedName>
</protein>
<dbReference type="PROSITE" id="PS51257">
    <property type="entry name" value="PROKAR_LIPOPROTEIN"/>
    <property type="match status" value="1"/>
</dbReference>
<accession>A0A1M6D665</accession>
<dbReference type="NCBIfam" id="TIGR02136">
    <property type="entry name" value="ptsS_2"/>
    <property type="match status" value="1"/>
</dbReference>
<evidence type="ECO:0000313" key="12">
    <source>
        <dbReference type="EMBL" id="SHI68752.1"/>
    </source>
</evidence>
<keyword evidence="13" id="KW-1185">Reference proteome</keyword>
<dbReference type="Pfam" id="PF12849">
    <property type="entry name" value="PBP_like_2"/>
    <property type="match status" value="1"/>
</dbReference>
<evidence type="ECO:0000256" key="8">
    <source>
        <dbReference type="ARBA" id="ARBA00023139"/>
    </source>
</evidence>
<keyword evidence="5 10" id="KW-0813">Transport</keyword>
<keyword evidence="7 10" id="KW-0732">Signal</keyword>
<dbReference type="EMBL" id="FQZV01000005">
    <property type="protein sequence ID" value="SHI68752.1"/>
    <property type="molecule type" value="Genomic_DNA"/>
</dbReference>
<sequence>MKKILSLALVLMLAVTMLAGCGSKPAADEQKPAEEAMLTGKVVIAGSTSVQPLSDELAEAFKAKYPEVSVEVQGGGSSVGVKSAIDKIVDIGMSSRELKDDEKTAGLTEYVIAKDGIAVVVNPANSVEDLNMDQIKKIFTGEITNWKEVGGADKPIVVVTREEGSGTRGAFIEITKVEAKDADGKNKDFTTASALVQPSTGAVKQTVANTPDAIGYVSMGALDATVKTVKVEGVEATEENAKAGTFKIARPFLYLTNGEESEAVKAFIEFVMNEGQEIVKEHYISVK</sequence>
<dbReference type="PANTHER" id="PTHR30570">
    <property type="entry name" value="PERIPLASMIC PHOSPHATE BINDING COMPONENT OF PHOSPHATE ABC TRANSPORTER"/>
    <property type="match status" value="1"/>
</dbReference>
<evidence type="ECO:0000313" key="13">
    <source>
        <dbReference type="Proteomes" id="UP000184536"/>
    </source>
</evidence>
<evidence type="ECO:0000259" key="11">
    <source>
        <dbReference type="Pfam" id="PF12849"/>
    </source>
</evidence>
<evidence type="ECO:0000256" key="4">
    <source>
        <dbReference type="ARBA" id="ARBA00011529"/>
    </source>
</evidence>